<reference evidence="7" key="1">
    <citation type="submission" date="2016-10" db="EMBL/GenBank/DDBJ databases">
        <authorList>
            <person name="Varghese N."/>
        </authorList>
    </citation>
    <scope>NUCLEOTIDE SEQUENCE [LARGE SCALE GENOMIC DNA]</scope>
    <source>
        <strain evidence="7">DSM 24868</strain>
    </source>
</reference>
<feature type="domain" description="Rhodanese" evidence="5">
    <location>
        <begin position="16"/>
        <end position="134"/>
    </location>
</feature>
<evidence type="ECO:0000256" key="1">
    <source>
        <dbReference type="ARBA" id="ARBA00022679"/>
    </source>
</evidence>
<dbReference type="PROSITE" id="PS00683">
    <property type="entry name" value="RHODANESE_2"/>
    <property type="match status" value="1"/>
</dbReference>
<evidence type="ECO:0000313" key="7">
    <source>
        <dbReference type="Proteomes" id="UP000183315"/>
    </source>
</evidence>
<dbReference type="SMART" id="SM00450">
    <property type="entry name" value="RHOD"/>
    <property type="match status" value="2"/>
</dbReference>
<evidence type="ECO:0000256" key="4">
    <source>
        <dbReference type="SAM" id="MobiDB-lite"/>
    </source>
</evidence>
<dbReference type="InterPro" id="IPR045078">
    <property type="entry name" value="TST/MPST-like"/>
</dbReference>
<feature type="region of interest" description="Disordered" evidence="4">
    <location>
        <begin position="265"/>
        <end position="305"/>
    </location>
</feature>
<dbReference type="InterPro" id="IPR001307">
    <property type="entry name" value="Thiosulphate_STrfase_CS"/>
</dbReference>
<keyword evidence="7" id="KW-1185">Reference proteome</keyword>
<dbReference type="STRING" id="1043493.SAMN05421637_2045"/>
<dbReference type="eggNOG" id="COG2897">
    <property type="taxonomic scope" value="Bacteria"/>
</dbReference>
<dbReference type="PANTHER" id="PTHR11364">
    <property type="entry name" value="THIOSULFATE SULFERTANSFERASE"/>
    <property type="match status" value="1"/>
</dbReference>
<evidence type="ECO:0000313" key="6">
    <source>
        <dbReference type="EMBL" id="SEJ50344.1"/>
    </source>
</evidence>
<protein>
    <recommendedName>
        <fullName evidence="3">Sulfurtransferase</fullName>
    </recommendedName>
</protein>
<dbReference type="InterPro" id="IPR001763">
    <property type="entry name" value="Rhodanese-like_dom"/>
</dbReference>
<dbReference type="PANTHER" id="PTHR11364:SF27">
    <property type="entry name" value="SULFURTRANSFERASE"/>
    <property type="match status" value="1"/>
</dbReference>
<dbReference type="GO" id="GO:0004792">
    <property type="term" value="F:thiosulfate-cyanide sulfurtransferase activity"/>
    <property type="evidence" value="ECO:0007669"/>
    <property type="project" value="InterPro"/>
</dbReference>
<evidence type="ECO:0000259" key="5">
    <source>
        <dbReference type="PROSITE" id="PS50206"/>
    </source>
</evidence>
<dbReference type="SUPFAM" id="SSF52821">
    <property type="entry name" value="Rhodanese/Cell cycle control phosphatase"/>
    <property type="match status" value="2"/>
</dbReference>
<dbReference type="RefSeq" id="WP_074789412.1">
    <property type="nucleotide sequence ID" value="NZ_BBLU01000021.1"/>
</dbReference>
<keyword evidence="6" id="KW-0670">Pyruvate</keyword>
<feature type="domain" description="Rhodanese" evidence="5">
    <location>
        <begin position="168"/>
        <end position="273"/>
    </location>
</feature>
<dbReference type="EMBL" id="FNZI01000004">
    <property type="protein sequence ID" value="SEJ50344.1"/>
    <property type="molecule type" value="Genomic_DNA"/>
</dbReference>
<dbReference type="Gene3D" id="3.40.250.10">
    <property type="entry name" value="Rhodanese-like domain"/>
    <property type="match status" value="2"/>
</dbReference>
<evidence type="ECO:0000256" key="2">
    <source>
        <dbReference type="ARBA" id="ARBA00022737"/>
    </source>
</evidence>
<evidence type="ECO:0000256" key="3">
    <source>
        <dbReference type="RuleBase" id="RU000507"/>
    </source>
</evidence>
<name>A0A1H6ZDZ2_9MICO</name>
<sequence length="305" mass="32602">MTTLIDTFELREALASSAPPRLLDVRWSLAQPDGRADFETAHIPGAVYVDLDTELADIGDPTRGRHPLPTREALQAAARRWGLNDGDEVVVYDAKESYGASRAWWLLRHAGVAHVRILDGGLAEWRVTGGEVASGAATVEPGSITLDWGRMPVIDADAAGEWPSHGFLLDARVPERFRGEVEPMDPVAGHIAGAINAPTAENLAEDGRFYGRGGLGERFADFGIDAGDEVAVYCGSGVTAAHEIAALEIAGFHAALYPGSWSEWSNQGRPAATGEQSYSRLGHPLPAERMPKAAARRQAAHEPTA</sequence>
<dbReference type="PROSITE" id="PS50206">
    <property type="entry name" value="RHODANESE_3"/>
    <property type="match status" value="2"/>
</dbReference>
<proteinExistence type="predicted"/>
<accession>A0A1H6ZDZ2</accession>
<organism evidence="6 7">
    <name type="scientific">Demequina mangrovi</name>
    <dbReference type="NCBI Taxonomy" id="1043493"/>
    <lineage>
        <taxon>Bacteria</taxon>
        <taxon>Bacillati</taxon>
        <taxon>Actinomycetota</taxon>
        <taxon>Actinomycetes</taxon>
        <taxon>Micrococcales</taxon>
        <taxon>Demequinaceae</taxon>
        <taxon>Demequina</taxon>
    </lineage>
</organism>
<keyword evidence="1 3" id="KW-0808">Transferase</keyword>
<dbReference type="AlphaFoldDB" id="A0A1H6ZDZ2"/>
<dbReference type="InterPro" id="IPR036873">
    <property type="entry name" value="Rhodanese-like_dom_sf"/>
</dbReference>
<gene>
    <name evidence="6" type="ORF">SAMN05421637_2045</name>
</gene>
<keyword evidence="2" id="KW-0677">Repeat</keyword>
<dbReference type="PROSITE" id="PS00380">
    <property type="entry name" value="RHODANESE_1"/>
    <property type="match status" value="1"/>
</dbReference>
<dbReference type="OrthoDB" id="9770030at2"/>
<feature type="compositionally biased region" description="Polar residues" evidence="4">
    <location>
        <begin position="265"/>
        <end position="279"/>
    </location>
</feature>
<dbReference type="CDD" id="cd01448">
    <property type="entry name" value="TST_Repeat_1"/>
    <property type="match status" value="1"/>
</dbReference>
<dbReference type="Pfam" id="PF00581">
    <property type="entry name" value="Rhodanese"/>
    <property type="match status" value="2"/>
</dbReference>
<dbReference type="Proteomes" id="UP000183315">
    <property type="component" value="Unassembled WGS sequence"/>
</dbReference>
<dbReference type="CDD" id="cd01449">
    <property type="entry name" value="TST_Repeat_2"/>
    <property type="match status" value="1"/>
</dbReference>